<dbReference type="Proteomes" id="UP001642484">
    <property type="component" value="Unassembled WGS sequence"/>
</dbReference>
<accession>A0ABP0KEF7</accession>
<sequence length="1234" mass="141948">MKSQFLLRSPAFKASPSSRSTTPRQRASRRDRGVHGARSARGQPGGVDQAGGRLEERAQESPTQSPARPRSAKAQAVRKSELQCLEMVLRRSCPRDAQVAGYLRRAHNVEPTGQERIFCFEGPDEHIRRALLLQEPPWVENESVTSQIFHLKWTVSDSEADYCELREGALFNHFQKNRELTTKVGLANNLRRFACEEQVDIDRFFPRCYDMSSASDVQDFVLDFRRGAALNVLRQHLRLSAWAAERQRLMEVAKMDWAGSSYMCNVNVLRIAVKALVHWLEDLDGSFLEEEGRGSERRKLYSEEWDALVLYSELSDAQLCGDDAEAERKRVLRGYSASGAWQPGTGREGVRVENHQKWPEFRDHYWGEAPEHLRQQAQVALEQLEARWPQFSAQGPMNVWVAKPGSCSKGKGVICMDSLPEVLHHCKTAANRIVQKYIERPLLLFSGRKFDLRQWVLVRSFQPLKVHMFSSCYLRLCNEPYDLGDLANRQRHISNWSVNKCGKHVSDGAVASLQEFQEVLEMITGKSNYWETELIPQLKSCILQTLQAVQSNMVQRPESFEVYGFDFLIGEDLKPWLLEVNLSPACESRTQWMSDMLERMASRLVELLLQGHLLADGKEPDWVCICDETANVKGEDPMSCWLENKEDLSETWGHKDLTVVGKALSKRAARRLDQIWRRNEAQIALARTFRGCRVRWRLRAARQRACAHLVEHARARAWATLLRRCAVERQRPPAARLVVSLVRRFAAQRRVWAARRRKEAIGIQRLWRGWLGRRRASLARQDRAATRLQRWWRSSKLLRMLRAKRRVLCWWRHVQARRSRAARSIQAATRGFLGTRRYSFLLLHLVQPIHRLTYLLSCARWRWAAAALSGASAVVALQRCWRGRRGRARARARRALREAFGRWRSRGRAYQASAVVLQRLYRGARGRRVARRRQRALHALQRAWRAQLRTKRRVRVRAAVALQRSFRGFQCRNGFRFACHSALCIQRAFKGFLARRRLQMLRRFATLKQRWLREIPQAEDWNKHAEGAVEDATTRSSTFTPGSREDSETGSATATGSGTADEREISIGLVEEPRLLVSDPSAGPPCEPPWAIRQVRRDYHFEDRIWAATALPLLTHLQHLARSFDAILASSSARRAEEEDEDPPSDDAAPSTGSALRAARQLRVTQGYTKPTVSSTRRTTKSPKVKGPRRAKQEADLNALLMRTYVPQLVGPRRRESQPSPWRLSNIEPEPWLL</sequence>
<evidence type="ECO:0000256" key="2">
    <source>
        <dbReference type="ARBA" id="ARBA00022490"/>
    </source>
</evidence>
<evidence type="ECO:0000313" key="7">
    <source>
        <dbReference type="EMBL" id="CAK9025180.1"/>
    </source>
</evidence>
<keyword evidence="5" id="KW-0067">ATP-binding</keyword>
<dbReference type="Gene3D" id="3.30.470.20">
    <property type="entry name" value="ATP-grasp fold, B domain"/>
    <property type="match status" value="1"/>
</dbReference>
<feature type="region of interest" description="Disordered" evidence="6">
    <location>
        <begin position="1"/>
        <end position="75"/>
    </location>
</feature>
<evidence type="ECO:0000256" key="4">
    <source>
        <dbReference type="ARBA" id="ARBA00022741"/>
    </source>
</evidence>
<keyword evidence="2" id="KW-0963">Cytoplasm</keyword>
<feature type="region of interest" description="Disordered" evidence="6">
    <location>
        <begin position="1211"/>
        <end position="1234"/>
    </location>
</feature>
<comment type="subcellular location">
    <subcellularLocation>
        <location evidence="1">Cytoplasm</location>
    </subcellularLocation>
</comment>
<dbReference type="SUPFAM" id="SSF56059">
    <property type="entry name" value="Glutathione synthetase ATP-binding domain-like"/>
    <property type="match status" value="1"/>
</dbReference>
<dbReference type="CDD" id="cd23767">
    <property type="entry name" value="IQCD"/>
    <property type="match status" value="1"/>
</dbReference>
<evidence type="ECO:0000256" key="6">
    <source>
        <dbReference type="SAM" id="MobiDB-lite"/>
    </source>
</evidence>
<evidence type="ECO:0000256" key="1">
    <source>
        <dbReference type="ARBA" id="ARBA00004496"/>
    </source>
</evidence>
<organism evidence="7 8">
    <name type="scientific">Durusdinium trenchii</name>
    <dbReference type="NCBI Taxonomy" id="1381693"/>
    <lineage>
        <taxon>Eukaryota</taxon>
        <taxon>Sar</taxon>
        <taxon>Alveolata</taxon>
        <taxon>Dinophyceae</taxon>
        <taxon>Suessiales</taxon>
        <taxon>Symbiodiniaceae</taxon>
        <taxon>Durusdinium</taxon>
    </lineage>
</organism>
<dbReference type="PANTHER" id="PTHR45870:SF2">
    <property type="entry name" value="TUBULIN MONOGLYCYLASE TTLL3"/>
    <property type="match status" value="1"/>
</dbReference>
<dbReference type="InterPro" id="IPR051437">
    <property type="entry name" value="TTLL_monoglycylase"/>
</dbReference>
<dbReference type="PROSITE" id="PS51221">
    <property type="entry name" value="TTL"/>
    <property type="match status" value="1"/>
</dbReference>
<dbReference type="SMART" id="SM00015">
    <property type="entry name" value="IQ"/>
    <property type="match status" value="8"/>
</dbReference>
<feature type="region of interest" description="Disordered" evidence="6">
    <location>
        <begin position="1023"/>
        <end position="1062"/>
    </location>
</feature>
<gene>
    <name evidence="7" type="ORF">CCMP2556_LOCUS15901</name>
</gene>
<name>A0ABP0KEF7_9DINO</name>
<keyword evidence="8" id="KW-1185">Reference proteome</keyword>
<dbReference type="PROSITE" id="PS50096">
    <property type="entry name" value="IQ"/>
    <property type="match status" value="6"/>
</dbReference>
<dbReference type="InterPro" id="IPR000048">
    <property type="entry name" value="IQ_motif_EF-hand-BS"/>
</dbReference>
<comment type="caution">
    <text evidence="7">The sequence shown here is derived from an EMBL/GenBank/DDBJ whole genome shotgun (WGS) entry which is preliminary data.</text>
</comment>
<evidence type="ECO:0000313" key="8">
    <source>
        <dbReference type="Proteomes" id="UP001642484"/>
    </source>
</evidence>
<dbReference type="EMBL" id="CAXAMN010008446">
    <property type="protein sequence ID" value="CAK9025180.1"/>
    <property type="molecule type" value="Genomic_DNA"/>
</dbReference>
<dbReference type="PANTHER" id="PTHR45870">
    <property type="entry name" value="TUBULIN MONOGLYCYLASE TTLL3"/>
    <property type="match status" value="1"/>
</dbReference>
<evidence type="ECO:0000256" key="3">
    <source>
        <dbReference type="ARBA" id="ARBA00022598"/>
    </source>
</evidence>
<keyword evidence="3" id="KW-0436">Ligase</keyword>
<feature type="region of interest" description="Disordered" evidence="6">
    <location>
        <begin position="1133"/>
        <end position="1198"/>
    </location>
</feature>
<dbReference type="Gene3D" id="1.20.5.190">
    <property type="match status" value="2"/>
</dbReference>
<feature type="compositionally biased region" description="Low complexity" evidence="6">
    <location>
        <begin position="1049"/>
        <end position="1059"/>
    </location>
</feature>
<proteinExistence type="predicted"/>
<feature type="compositionally biased region" description="Low complexity" evidence="6">
    <location>
        <begin position="14"/>
        <end position="25"/>
    </location>
</feature>
<dbReference type="InterPro" id="IPR004344">
    <property type="entry name" value="TTL/TTLL_fam"/>
</dbReference>
<evidence type="ECO:0000256" key="5">
    <source>
        <dbReference type="ARBA" id="ARBA00022840"/>
    </source>
</evidence>
<feature type="compositionally biased region" description="Polar residues" evidence="6">
    <location>
        <begin position="1163"/>
        <end position="1177"/>
    </location>
</feature>
<feature type="compositionally biased region" description="Basic residues" evidence="6">
    <location>
        <begin position="1178"/>
        <end position="1190"/>
    </location>
</feature>
<protein>
    <submittedName>
        <fullName evidence="7">Uncharacterized protein</fullName>
    </submittedName>
</protein>
<dbReference type="Pfam" id="PF03133">
    <property type="entry name" value="TTL"/>
    <property type="match status" value="1"/>
</dbReference>
<dbReference type="Pfam" id="PF00612">
    <property type="entry name" value="IQ"/>
    <property type="match status" value="3"/>
</dbReference>
<keyword evidence="4" id="KW-0547">Nucleotide-binding</keyword>
<reference evidence="7 8" key="1">
    <citation type="submission" date="2024-02" db="EMBL/GenBank/DDBJ databases">
        <authorList>
            <person name="Chen Y."/>
            <person name="Shah S."/>
            <person name="Dougan E. K."/>
            <person name="Thang M."/>
            <person name="Chan C."/>
        </authorList>
    </citation>
    <scope>NUCLEOTIDE SEQUENCE [LARGE SCALE GENOMIC DNA]</scope>
</reference>